<dbReference type="RefSeq" id="XP_018078065.1">
    <property type="nucleotide sequence ID" value="XM_018213800.1"/>
</dbReference>
<keyword evidence="2" id="KW-1185">Reference proteome</keyword>
<sequence length="53" mass="6242">MELLVELGIFEVWISTEHSQTSSVFATLRKSARLKKDIRVHFNDRTEGPYMHH</sequence>
<dbReference type="Proteomes" id="UP000070700">
    <property type="component" value="Unassembled WGS sequence"/>
</dbReference>
<protein>
    <submittedName>
        <fullName evidence="1">Uncharacterized protein</fullName>
    </submittedName>
</protein>
<gene>
    <name evidence="1" type="ORF">LY89DRAFT_679046</name>
</gene>
<organism evidence="1 2">
    <name type="scientific">Mollisia scopiformis</name>
    <name type="common">Conifer needle endophyte fungus</name>
    <name type="synonym">Phialocephala scopiformis</name>
    <dbReference type="NCBI Taxonomy" id="149040"/>
    <lineage>
        <taxon>Eukaryota</taxon>
        <taxon>Fungi</taxon>
        <taxon>Dikarya</taxon>
        <taxon>Ascomycota</taxon>
        <taxon>Pezizomycotina</taxon>
        <taxon>Leotiomycetes</taxon>
        <taxon>Helotiales</taxon>
        <taxon>Mollisiaceae</taxon>
        <taxon>Mollisia</taxon>
    </lineage>
</organism>
<evidence type="ECO:0000313" key="1">
    <source>
        <dbReference type="EMBL" id="KUJ23710.1"/>
    </source>
</evidence>
<name>A0A194XTR4_MOLSC</name>
<reference evidence="1 2" key="1">
    <citation type="submission" date="2015-10" db="EMBL/GenBank/DDBJ databases">
        <title>Full genome of DAOMC 229536 Phialocephala scopiformis, a fungal endophyte of spruce producing the potent anti-insectan compound rugulosin.</title>
        <authorList>
            <consortium name="DOE Joint Genome Institute"/>
            <person name="Walker A.K."/>
            <person name="Frasz S.L."/>
            <person name="Seifert K.A."/>
            <person name="Miller J.D."/>
            <person name="Mondo S.J."/>
            <person name="Labutti K."/>
            <person name="Lipzen A."/>
            <person name="Dockter R."/>
            <person name="Kennedy M."/>
            <person name="Grigoriev I.V."/>
            <person name="Spatafora J.W."/>
        </authorList>
    </citation>
    <scope>NUCLEOTIDE SEQUENCE [LARGE SCALE GENOMIC DNA]</scope>
    <source>
        <strain evidence="1 2">CBS 120377</strain>
    </source>
</reference>
<dbReference type="KEGG" id="psco:LY89DRAFT_679046"/>
<evidence type="ECO:0000313" key="2">
    <source>
        <dbReference type="Proteomes" id="UP000070700"/>
    </source>
</evidence>
<dbReference type="InParanoid" id="A0A194XTR4"/>
<dbReference type="AlphaFoldDB" id="A0A194XTR4"/>
<dbReference type="GeneID" id="28823526"/>
<accession>A0A194XTR4</accession>
<proteinExistence type="predicted"/>
<dbReference type="EMBL" id="KQ947404">
    <property type="protein sequence ID" value="KUJ23710.1"/>
    <property type="molecule type" value="Genomic_DNA"/>
</dbReference>